<comment type="similarity">
    <text evidence="3 12">Belongs to the glycosyltransferase 22 family.</text>
</comment>
<dbReference type="Proteomes" id="UP000887229">
    <property type="component" value="Unassembled WGS sequence"/>
</dbReference>
<dbReference type="GO" id="GO:0005789">
    <property type="term" value="C:endoplasmic reticulum membrane"/>
    <property type="evidence" value="ECO:0007669"/>
    <property type="project" value="UniProtKB-SubCell"/>
</dbReference>
<keyword evidence="13" id="KW-0732">Signal</keyword>
<evidence type="ECO:0000256" key="2">
    <source>
        <dbReference type="ARBA" id="ARBA00004922"/>
    </source>
</evidence>
<keyword evidence="6 12" id="KW-0812">Transmembrane</keyword>
<keyword evidence="7 12" id="KW-0256">Endoplasmic reticulum</keyword>
<dbReference type="EMBL" id="MU251252">
    <property type="protein sequence ID" value="KAG9255066.1"/>
    <property type="molecule type" value="Genomic_DNA"/>
</dbReference>
<feature type="chain" id="PRO_5040197093" description="Mannosyltransferase" evidence="13">
    <location>
        <begin position="24"/>
        <end position="552"/>
    </location>
</feature>
<evidence type="ECO:0000256" key="12">
    <source>
        <dbReference type="RuleBase" id="RU363075"/>
    </source>
</evidence>
<evidence type="ECO:0000256" key="9">
    <source>
        <dbReference type="ARBA" id="ARBA00023136"/>
    </source>
</evidence>
<feature type="transmembrane region" description="Helical" evidence="12">
    <location>
        <begin position="218"/>
        <end position="238"/>
    </location>
</feature>
<evidence type="ECO:0000313" key="15">
    <source>
        <dbReference type="Proteomes" id="UP000887229"/>
    </source>
</evidence>
<dbReference type="GO" id="GO:0006487">
    <property type="term" value="P:protein N-linked glycosylation"/>
    <property type="evidence" value="ECO:0007669"/>
    <property type="project" value="TreeGrafter"/>
</dbReference>
<keyword evidence="9 12" id="KW-0472">Membrane</keyword>
<keyword evidence="15" id="KW-1185">Reference proteome</keyword>
<reference evidence="14" key="1">
    <citation type="journal article" date="2021" name="IMA Fungus">
        <title>Genomic characterization of three marine fungi, including Emericellopsis atlantica sp. nov. with signatures of a generalist lifestyle and marine biomass degradation.</title>
        <authorList>
            <person name="Hagestad O.C."/>
            <person name="Hou L."/>
            <person name="Andersen J.H."/>
            <person name="Hansen E.H."/>
            <person name="Altermark B."/>
            <person name="Li C."/>
            <person name="Kuhnert E."/>
            <person name="Cox R.J."/>
            <person name="Crous P.W."/>
            <person name="Spatafora J.W."/>
            <person name="Lail K."/>
            <person name="Amirebrahimi M."/>
            <person name="Lipzen A."/>
            <person name="Pangilinan J."/>
            <person name="Andreopoulos W."/>
            <person name="Hayes R.D."/>
            <person name="Ng V."/>
            <person name="Grigoriev I.V."/>
            <person name="Jackson S.A."/>
            <person name="Sutton T.D.S."/>
            <person name="Dobson A.D.W."/>
            <person name="Rama T."/>
        </authorList>
    </citation>
    <scope>NUCLEOTIDE SEQUENCE</scope>
    <source>
        <strain evidence="14">TS7</strain>
    </source>
</reference>
<evidence type="ECO:0000256" key="3">
    <source>
        <dbReference type="ARBA" id="ARBA00007063"/>
    </source>
</evidence>
<feature type="transmembrane region" description="Helical" evidence="12">
    <location>
        <begin position="325"/>
        <end position="344"/>
    </location>
</feature>
<comment type="function">
    <text evidence="10">Mannosyltransferase that operates in the biosynthetic pathway of dolichol-linked oligosaccharides, the glycan precursors employed in protein asparagine (N)-glycosylation. The assembly of dolichol-linked oligosaccharides begins on the cytosolic side of the endoplasmic reticulum membrane and finishes in its lumen. The sequential addition of sugars to dolichol pyrophosphate produces dolichol-linked oligosaccharides containing fourteen sugars, including two GlcNAcs, nine mannoses and three glucoses. Once assembled, the oligosaccharide is transferred from the lipid to nascent proteins by oligosaccharyltransferases. In the lumen of the endoplasmic reticulum, adds the eighth mannose residue in an alpha-1,6 linkage onto Man(7)GlcNAc(2)-PP-dolichol to produce Man(8)GlcNAc(2)-PP-dolichol.</text>
</comment>
<dbReference type="Pfam" id="PF03901">
    <property type="entry name" value="Glyco_transf_22"/>
    <property type="match status" value="1"/>
</dbReference>
<evidence type="ECO:0000256" key="5">
    <source>
        <dbReference type="ARBA" id="ARBA00022679"/>
    </source>
</evidence>
<evidence type="ECO:0000256" key="10">
    <source>
        <dbReference type="ARBA" id="ARBA00044721"/>
    </source>
</evidence>
<comment type="catalytic activity">
    <reaction evidence="11">
        <text>an alpha-D-Man-(1-&gt;2)-alpha-D-Man-(1-&gt;2)-alpha-D-Man-(1-&gt;3)-[alpha-D-Man-(1-&gt;2)-alpha-D-Man-(1-&gt;3)-alpha-D-Man-(1-&gt;6)]-beta-D-Man-(1-&gt;4)-beta-D-GlcNAc-(1-&gt;4)-alpha-D-GlcNAc-diphospho-di-trans,poly-cis-dolichol + a di-trans,poly-cis-dolichyl beta-D-mannosyl phosphate = an alpha-D-Man-(1-&gt;2)-alpha-D-Man-(1-&gt;2)-alpha-D-Man-(1-&gt;3)-[alpha-D-Man-(1-&gt;2)-alpha-D-Man-(1-&gt;3)-[alpha-D-Man-(1-&gt;6)]-alpha-D-Man-(1-&gt;6)]-beta-D-Man-(1-&gt;4)-beta-D-GlcNAc-(1-&gt;4)-alpha-D-GlcNAc-diphospho-di-trans,poly-cis-dolichol + a di-trans,poly-cis-dolichyl phosphate + H(+)</text>
        <dbReference type="Rhea" id="RHEA:29535"/>
        <dbReference type="Rhea" id="RHEA-COMP:19498"/>
        <dbReference type="Rhea" id="RHEA-COMP:19501"/>
        <dbReference type="Rhea" id="RHEA-COMP:19518"/>
        <dbReference type="Rhea" id="RHEA-COMP:19519"/>
        <dbReference type="ChEBI" id="CHEBI:15378"/>
        <dbReference type="ChEBI" id="CHEBI:57683"/>
        <dbReference type="ChEBI" id="CHEBI:58211"/>
        <dbReference type="ChEBI" id="CHEBI:132517"/>
        <dbReference type="ChEBI" id="CHEBI:132519"/>
        <dbReference type="EC" id="2.4.1.260"/>
    </reaction>
    <physiologicalReaction direction="left-to-right" evidence="11">
        <dbReference type="Rhea" id="RHEA:29536"/>
    </physiologicalReaction>
</comment>
<evidence type="ECO:0000256" key="8">
    <source>
        <dbReference type="ARBA" id="ARBA00022989"/>
    </source>
</evidence>
<dbReference type="InterPro" id="IPR005599">
    <property type="entry name" value="GPI_mannosylTrfase"/>
</dbReference>
<feature type="transmembrane region" description="Helical" evidence="12">
    <location>
        <begin position="356"/>
        <end position="381"/>
    </location>
</feature>
<evidence type="ECO:0000256" key="13">
    <source>
        <dbReference type="SAM" id="SignalP"/>
    </source>
</evidence>
<evidence type="ECO:0000256" key="6">
    <source>
        <dbReference type="ARBA" id="ARBA00022692"/>
    </source>
</evidence>
<evidence type="ECO:0000256" key="1">
    <source>
        <dbReference type="ARBA" id="ARBA00004477"/>
    </source>
</evidence>
<dbReference type="AlphaFoldDB" id="A0A9P7ZNS3"/>
<dbReference type="PANTHER" id="PTHR22760">
    <property type="entry name" value="GLYCOSYLTRANSFERASE"/>
    <property type="match status" value="1"/>
</dbReference>
<protein>
    <recommendedName>
        <fullName evidence="12">Mannosyltransferase</fullName>
        <ecNumber evidence="12">2.4.1.-</ecNumber>
    </recommendedName>
</protein>
<feature type="transmembrane region" description="Helical" evidence="12">
    <location>
        <begin position="178"/>
        <end position="206"/>
    </location>
</feature>
<comment type="caution">
    <text evidence="14">The sequence shown here is derived from an EMBL/GenBank/DDBJ whole genome shotgun (WGS) entry which is preliminary data.</text>
</comment>
<feature type="signal peptide" evidence="13">
    <location>
        <begin position="1"/>
        <end position="23"/>
    </location>
</feature>
<dbReference type="EC" id="2.4.1.-" evidence="12"/>
<feature type="transmembrane region" description="Helical" evidence="12">
    <location>
        <begin position="278"/>
        <end position="295"/>
    </location>
</feature>
<dbReference type="RefSeq" id="XP_046118990.1">
    <property type="nucleotide sequence ID" value="XM_046263388.1"/>
</dbReference>
<comment type="pathway">
    <text evidence="2">Protein modification; protein glycosylation.</text>
</comment>
<dbReference type="GO" id="GO:0052917">
    <property type="term" value="F:dol-P-Man:Man(7)GlcNAc(2)-PP-Dol alpha-1,6-mannosyltransferase activity"/>
    <property type="evidence" value="ECO:0007669"/>
    <property type="project" value="UniProtKB-EC"/>
</dbReference>
<keyword evidence="8 12" id="KW-1133">Transmembrane helix</keyword>
<evidence type="ECO:0000256" key="7">
    <source>
        <dbReference type="ARBA" id="ARBA00022824"/>
    </source>
</evidence>
<evidence type="ECO:0000256" key="11">
    <source>
        <dbReference type="ARBA" id="ARBA00048899"/>
    </source>
</evidence>
<dbReference type="GeneID" id="70294291"/>
<keyword evidence="4 12" id="KW-0328">Glycosyltransferase</keyword>
<accession>A0A9P7ZNS3</accession>
<comment type="subcellular location">
    <subcellularLocation>
        <location evidence="1 12">Endoplasmic reticulum membrane</location>
        <topology evidence="1 12">Multi-pass membrane protein</topology>
    </subcellularLocation>
</comment>
<organism evidence="14 15">
    <name type="scientific">Emericellopsis atlantica</name>
    <dbReference type="NCBI Taxonomy" id="2614577"/>
    <lineage>
        <taxon>Eukaryota</taxon>
        <taxon>Fungi</taxon>
        <taxon>Dikarya</taxon>
        <taxon>Ascomycota</taxon>
        <taxon>Pezizomycotina</taxon>
        <taxon>Sordariomycetes</taxon>
        <taxon>Hypocreomycetidae</taxon>
        <taxon>Hypocreales</taxon>
        <taxon>Bionectriaceae</taxon>
        <taxon>Emericellopsis</taxon>
    </lineage>
</organism>
<dbReference type="OrthoDB" id="19039at2759"/>
<gene>
    <name evidence="14" type="ORF">F5Z01DRAFT_653825</name>
</gene>
<evidence type="ECO:0000256" key="4">
    <source>
        <dbReference type="ARBA" id="ARBA00022676"/>
    </source>
</evidence>
<feature type="transmembrane region" description="Helical" evidence="12">
    <location>
        <begin position="301"/>
        <end position="318"/>
    </location>
</feature>
<proteinExistence type="inferred from homology"/>
<sequence>MQPADLQLSAILIITPLFHLLFAPHTKVEESFNLQAAHDILVYGTPTHNVAARFASVYDHFTFPGAVPRSFIGAVVLSGLSQPLIWLSGFQHAQTIVRGTLGAFNVGCLLMLRQSLASAFGKGVARWWILLQVTQFHVMYYLTRTLPNMYSFGLTTLAFAFILPKSNPAESLRRRKQAIFFLTLSATVFRAETAILLVAITLHLLLASQLTLRDVIPTFILSFLFALVISVPIDSYFWQQWPLWPELAGFYFNAIKGSSSDWGVSSRHWYFTSALPRLFINPLTPLLIVFALYNAGTRRQALSLFVPSMAFVAVYSLQPHKETRFILYAVPPLTAVAALGADYITTRASRTTANRLVTYALYASLPLSLAISSAMLVLSALNYPGGEAIMHLHSLLPPSSALDGPMYAHADVLTCMTGLTLFHQNPHGLPLALANPDSASPDERALLVVDKTERDITLGYPRFWERLDYALEEKSALPMGDWEILGVVSGYDGIEILKPGQEEEKQQQPFDVLGLGRSVAEVRERTRALTGGWWVGPRMTPKINIMRRRDNV</sequence>
<keyword evidence="5" id="KW-0808">Transferase</keyword>
<dbReference type="PANTHER" id="PTHR22760:SF1">
    <property type="entry name" value="DOL-P-MAN:MAN(7)GLCNAC(2)-PP-DOL ALPHA-1,6-MANNOSYLTRANSFERASE"/>
    <property type="match status" value="1"/>
</dbReference>
<name>A0A9P7ZNS3_9HYPO</name>
<evidence type="ECO:0000313" key="14">
    <source>
        <dbReference type="EMBL" id="KAG9255066.1"/>
    </source>
</evidence>
<feature type="transmembrane region" description="Helical" evidence="12">
    <location>
        <begin position="149"/>
        <end position="166"/>
    </location>
</feature>